<feature type="region of interest" description="Disordered" evidence="1">
    <location>
        <begin position="372"/>
        <end position="392"/>
    </location>
</feature>
<feature type="region of interest" description="Disordered" evidence="1">
    <location>
        <begin position="218"/>
        <end position="340"/>
    </location>
</feature>
<evidence type="ECO:0000313" key="2">
    <source>
        <dbReference type="EMBL" id="REH48288.1"/>
    </source>
</evidence>
<dbReference type="RefSeq" id="WP_170217560.1">
    <property type="nucleotide sequence ID" value="NZ_CP144375.1"/>
</dbReference>
<feature type="compositionally biased region" description="Basic and acidic residues" evidence="1">
    <location>
        <begin position="424"/>
        <end position="434"/>
    </location>
</feature>
<feature type="compositionally biased region" description="Gly residues" evidence="1">
    <location>
        <begin position="372"/>
        <end position="388"/>
    </location>
</feature>
<comment type="caution">
    <text evidence="2">The sequence shown here is derived from an EMBL/GenBank/DDBJ whole genome shotgun (WGS) entry which is preliminary data.</text>
</comment>
<evidence type="ECO:0008006" key="4">
    <source>
        <dbReference type="Google" id="ProtNLM"/>
    </source>
</evidence>
<dbReference type="SUPFAM" id="SSF140459">
    <property type="entry name" value="PE/PPE dimer-like"/>
    <property type="match status" value="1"/>
</dbReference>
<organism evidence="2 3">
    <name type="scientific">Kutzneria buriramensis</name>
    <dbReference type="NCBI Taxonomy" id="1045776"/>
    <lineage>
        <taxon>Bacteria</taxon>
        <taxon>Bacillati</taxon>
        <taxon>Actinomycetota</taxon>
        <taxon>Actinomycetes</taxon>
        <taxon>Pseudonocardiales</taxon>
        <taxon>Pseudonocardiaceae</taxon>
        <taxon>Kutzneria</taxon>
    </lineage>
</organism>
<proteinExistence type="predicted"/>
<dbReference type="Proteomes" id="UP000256269">
    <property type="component" value="Unassembled WGS sequence"/>
</dbReference>
<keyword evidence="3" id="KW-1185">Reference proteome</keyword>
<evidence type="ECO:0000256" key="1">
    <source>
        <dbReference type="SAM" id="MobiDB-lite"/>
    </source>
</evidence>
<reference evidence="2 3" key="1">
    <citation type="submission" date="2018-08" db="EMBL/GenBank/DDBJ databases">
        <title>Genomic Encyclopedia of Archaeal and Bacterial Type Strains, Phase II (KMG-II): from individual species to whole genera.</title>
        <authorList>
            <person name="Goeker M."/>
        </authorList>
    </citation>
    <scope>NUCLEOTIDE SEQUENCE [LARGE SCALE GENOMIC DNA]</scope>
    <source>
        <strain evidence="2 3">DSM 45791</strain>
    </source>
</reference>
<name>A0A3E0HPC8_9PSEU</name>
<gene>
    <name evidence="2" type="ORF">BCF44_105146</name>
</gene>
<feature type="compositionally biased region" description="Gly residues" evidence="1">
    <location>
        <begin position="281"/>
        <end position="290"/>
    </location>
</feature>
<sequence>MGLGDWLSSVGNSVVKGIDDAGNAVGHAVGTAVGDGYTFITGDSAGGQRITNSIDSVSNAVFFDGAVAGTNPAQIYKWFHTGPGTGDYGTAENNCGTLHTNLAQYADHFAKANAAVQGGWTGPAGATALQNVSPSQTIAEALAQRAGAKQGAYGGQISVFDGTKSKLVNVPDNPPPPNNPLMSDPISAASDAVGAAAYQSGAKNNQQAYTAYLPPTQSHMATIPQGDTSINTGQSNDSSSTQQQGTGINQPGGYNPTFGHSSTGQQSNAGHRVAPPNAGPGDSGPGGGQSGTPSALPPTTPGGSSTNVAGYQGPPTGSGGATQGGYDSGFGQRGGSGGGSGGAGGGFGSVFAGGGFGGSGSGYGSAAGVASGGRAGALGSGSSAGAGAGAASEGMAGRAGAVAGARGAAGQAGAGGAGAAGRGGKREEDKEHKTAAYLINEDNGSEVVGDLPPSLPAGGVIGG</sequence>
<feature type="compositionally biased region" description="Polar residues" evidence="1">
    <location>
        <begin position="258"/>
        <end position="269"/>
    </location>
</feature>
<feature type="region of interest" description="Disordered" evidence="1">
    <location>
        <begin position="409"/>
        <end position="463"/>
    </location>
</feature>
<feature type="compositionally biased region" description="Polar residues" evidence="1">
    <location>
        <begin position="218"/>
        <end position="249"/>
    </location>
</feature>
<dbReference type="EMBL" id="QUNO01000005">
    <property type="protein sequence ID" value="REH48288.1"/>
    <property type="molecule type" value="Genomic_DNA"/>
</dbReference>
<protein>
    <recommendedName>
        <fullName evidence="4">PPE family protein</fullName>
    </recommendedName>
</protein>
<dbReference type="Gene3D" id="1.20.1260.20">
    <property type="entry name" value="PPE superfamily"/>
    <property type="match status" value="1"/>
</dbReference>
<evidence type="ECO:0000313" key="3">
    <source>
        <dbReference type="Proteomes" id="UP000256269"/>
    </source>
</evidence>
<accession>A0A3E0HPC8</accession>
<dbReference type="InterPro" id="IPR038332">
    <property type="entry name" value="PPE_sf"/>
</dbReference>
<feature type="compositionally biased region" description="Gly residues" evidence="1">
    <location>
        <begin position="410"/>
        <end position="422"/>
    </location>
</feature>
<feature type="compositionally biased region" description="Gly residues" evidence="1">
    <location>
        <begin position="316"/>
        <end position="340"/>
    </location>
</feature>
<dbReference type="AlphaFoldDB" id="A0A3E0HPC8"/>